<comment type="caution">
    <text evidence="1">The sequence shown here is derived from an EMBL/GenBank/DDBJ whole genome shotgun (WGS) entry which is preliminary data.</text>
</comment>
<evidence type="ECO:0000313" key="2">
    <source>
        <dbReference type="Proteomes" id="UP000325273"/>
    </source>
</evidence>
<dbReference type="Proteomes" id="UP000325273">
    <property type="component" value="Unassembled WGS sequence"/>
</dbReference>
<proteinExistence type="predicted"/>
<organism evidence="1 2">
    <name type="scientific">Paraburkholderia panacisoli</name>
    <dbReference type="NCBI Taxonomy" id="2603818"/>
    <lineage>
        <taxon>Bacteria</taxon>
        <taxon>Pseudomonadati</taxon>
        <taxon>Pseudomonadota</taxon>
        <taxon>Betaproteobacteria</taxon>
        <taxon>Burkholderiales</taxon>
        <taxon>Burkholderiaceae</taxon>
        <taxon>Paraburkholderia</taxon>
    </lineage>
</organism>
<sequence length="162" mass="18313">MSRSQKPRKKYNPTRWLNRAIVANEKRMDTKPLNEQRQNEIALGHHLSFEALMRCPTEEAWYDLAGNLNMALILCERGHGGEYIDDIKKAMIGMMRAKYRSDRTGSYALDADAIQSLKTALAVHDAQLEVAERSELRAAAKTIVGRANNGDIYADFQMKEAA</sequence>
<dbReference type="EMBL" id="VTUZ01000005">
    <property type="protein sequence ID" value="KAA1012998.1"/>
    <property type="molecule type" value="Genomic_DNA"/>
</dbReference>
<gene>
    <name evidence="1" type="ORF">FVF58_09410</name>
</gene>
<protein>
    <submittedName>
        <fullName evidence="1">Uncharacterized protein</fullName>
    </submittedName>
</protein>
<evidence type="ECO:0000313" key="1">
    <source>
        <dbReference type="EMBL" id="KAA1012998.1"/>
    </source>
</evidence>
<reference evidence="1 2" key="1">
    <citation type="submission" date="2019-08" db="EMBL/GenBank/DDBJ databases">
        <title>Paraburkholderia sp. DCY113.</title>
        <authorList>
            <person name="Kang J."/>
        </authorList>
    </citation>
    <scope>NUCLEOTIDE SEQUENCE [LARGE SCALE GENOMIC DNA]</scope>
    <source>
        <strain evidence="1 2">DCY113</strain>
    </source>
</reference>
<keyword evidence="2" id="KW-1185">Reference proteome</keyword>
<accession>A0A5B0HD87</accession>
<name>A0A5B0HD87_9BURK</name>
<dbReference type="RefSeq" id="WP_149669628.1">
    <property type="nucleotide sequence ID" value="NZ_VTUZ01000005.1"/>
</dbReference>
<dbReference type="AlphaFoldDB" id="A0A5B0HD87"/>